<protein>
    <submittedName>
        <fullName evidence="2">Uncharacterized protein</fullName>
    </submittedName>
</protein>
<keyword evidence="1" id="KW-1133">Transmembrane helix</keyword>
<gene>
    <name evidence="3" type="ORF">RUA4292_01979</name>
    <name evidence="2" type="ORF">RUM4293_03373</name>
</gene>
<feature type="transmembrane region" description="Helical" evidence="1">
    <location>
        <begin position="400"/>
        <end position="420"/>
    </location>
</feature>
<evidence type="ECO:0000256" key="1">
    <source>
        <dbReference type="SAM" id="Phobius"/>
    </source>
</evidence>
<name>A0A0P1E8R5_9RHOB</name>
<keyword evidence="1" id="KW-0812">Transmembrane</keyword>
<accession>A0A0P1E8R5</accession>
<dbReference type="RefSeq" id="WP_145974930.1">
    <property type="nucleotide sequence ID" value="NZ_CYPS01000046.1"/>
</dbReference>
<dbReference type="Proteomes" id="UP000050786">
    <property type="component" value="Unassembled WGS sequence"/>
</dbReference>
<evidence type="ECO:0000313" key="4">
    <source>
        <dbReference type="Proteomes" id="UP000050783"/>
    </source>
</evidence>
<evidence type="ECO:0000313" key="3">
    <source>
        <dbReference type="EMBL" id="CUH47803.1"/>
    </source>
</evidence>
<keyword evidence="5" id="KW-1185">Reference proteome</keyword>
<dbReference type="OrthoDB" id="277040at2"/>
<reference evidence="5" key="1">
    <citation type="submission" date="2015-09" db="EMBL/GenBank/DDBJ databases">
        <authorList>
            <person name="Rodrigo-Torres L."/>
            <person name="Arahal D.R."/>
        </authorList>
    </citation>
    <scope>NUCLEOTIDE SEQUENCE [LARGE SCALE GENOMIC DNA]</scope>
    <source>
        <strain evidence="5">CECT 4293</strain>
    </source>
</reference>
<keyword evidence="1" id="KW-0472">Membrane</keyword>
<reference evidence="2 4" key="2">
    <citation type="submission" date="2015-09" db="EMBL/GenBank/DDBJ databases">
        <authorList>
            <consortium name="Swine Surveillance"/>
        </authorList>
    </citation>
    <scope>NUCLEOTIDE SEQUENCE [LARGE SCALE GENOMIC DNA]</scope>
    <source>
        <strain evidence="3 4">CECT 4292</strain>
        <strain evidence="2">CECT 4293</strain>
    </source>
</reference>
<feature type="transmembrane region" description="Helical" evidence="1">
    <location>
        <begin position="429"/>
        <end position="448"/>
    </location>
</feature>
<proteinExistence type="predicted"/>
<organism evidence="2 5">
    <name type="scientific">Ruegeria atlantica</name>
    <dbReference type="NCBI Taxonomy" id="81569"/>
    <lineage>
        <taxon>Bacteria</taxon>
        <taxon>Pseudomonadati</taxon>
        <taxon>Pseudomonadota</taxon>
        <taxon>Alphaproteobacteria</taxon>
        <taxon>Rhodobacterales</taxon>
        <taxon>Roseobacteraceae</taxon>
        <taxon>Ruegeria</taxon>
    </lineage>
</organism>
<dbReference type="EMBL" id="CYPU01000036">
    <property type="protein sequence ID" value="CUH47803.1"/>
    <property type="molecule type" value="Genomic_DNA"/>
</dbReference>
<sequence length="602" mass="65891">MKRNMDWAACAAAPSRLKHLAAAIIALLMLASGELRADYLNTNGAESAPNFAEVRVLEDRVRVALEIDLKDYAFFLPAVVRPEANSLNPVLLSKNPAAAFKVSIGDTVVAPIVNIAELRPRADRPMPIRIAGMPAPPTPAPRTPDVIYAEFDYPFTGQPEEITVVPPTDAGGRPTVTIGFLSWHKDIAVSDYRYLSVAETMILDWDDPWYSSFENRIITRHNTAPIMSFISIEPKEVRHEIIFRLRDLAAWGNLDLKDQPVLDAHAVAKVKQDAIELLAKSNPIEIDGMQRQPSTVRVEQVSVGLRGLNVLEFPEFTDRDTAMFGAILSYPHDDLPDQLKLTWELFSDRSVPVPVRVSDPAGGVPETATTTDPSVVWNNFLTSWSAPEPKSVVLLRGRELNVPIVSLILLGLALVTLFAAMRSSAWRRYALSAPATLLFVLSFLASGATQNLRLPITGDLRQSEASQVLDGILKNASIAMLSVDEAVFQASLDPFVPIENQKGVGAEMRRGLSVSLPSGALARTEAIDGIKVDEAESFGDGQQILASWNAYVSGGHWGHLHRRVIKYRALFDVSVKSGVWYLTGLTVLEAHTGKRDEAGGET</sequence>
<dbReference type="STRING" id="81569.RUM4293_03373"/>
<evidence type="ECO:0000313" key="5">
    <source>
        <dbReference type="Proteomes" id="UP000050786"/>
    </source>
</evidence>
<dbReference type="GeneID" id="55493202"/>
<dbReference type="EMBL" id="CYPS01000046">
    <property type="protein sequence ID" value="CUH44471.1"/>
    <property type="molecule type" value="Genomic_DNA"/>
</dbReference>
<evidence type="ECO:0000313" key="2">
    <source>
        <dbReference type="EMBL" id="CUH44471.1"/>
    </source>
</evidence>
<dbReference type="AlphaFoldDB" id="A0A0P1E8R5"/>
<dbReference type="Proteomes" id="UP000050783">
    <property type="component" value="Unassembled WGS sequence"/>
</dbReference>